<organism evidence="1 2">
    <name type="scientific">Streptacidiphilus jiangxiensis</name>
    <dbReference type="NCBI Taxonomy" id="235985"/>
    <lineage>
        <taxon>Bacteria</taxon>
        <taxon>Bacillati</taxon>
        <taxon>Actinomycetota</taxon>
        <taxon>Actinomycetes</taxon>
        <taxon>Kitasatosporales</taxon>
        <taxon>Streptomycetaceae</taxon>
        <taxon>Streptacidiphilus</taxon>
    </lineage>
</organism>
<reference evidence="2" key="1">
    <citation type="submission" date="2016-10" db="EMBL/GenBank/DDBJ databases">
        <authorList>
            <person name="Varghese N."/>
        </authorList>
    </citation>
    <scope>NUCLEOTIDE SEQUENCE [LARGE SCALE GENOMIC DNA]</scope>
    <source>
        <strain evidence="2">DSM 45096 / BCRC 16803 / CGMCC 4.1857 / CIP 109030 / JCM 12277 / KCTC 19219 / NBRC 100920 / 33214</strain>
    </source>
</reference>
<keyword evidence="2" id="KW-1185">Reference proteome</keyword>
<accession>A0A1H7P1J9</accession>
<dbReference type="RefSeq" id="WP_042442697.1">
    <property type="nucleotide sequence ID" value="NZ_BBPN01000003.1"/>
</dbReference>
<dbReference type="AlphaFoldDB" id="A0A1H7P1J9"/>
<name>A0A1H7P1J9_STRJI</name>
<dbReference type="OrthoDB" id="4350763at2"/>
<proteinExistence type="predicted"/>
<dbReference type="eggNOG" id="ENOG502ZI9W">
    <property type="taxonomic scope" value="Bacteria"/>
</dbReference>
<sequence length="156" mass="17073">MRFDVWRYRCESCGAEFDGPGFDSSFFYGTFVAYSSNLEIAIWDSCETPLWDEFSALVEADPRAGGISDYSLGDLIRGVASRCLDPDSRGAAFAFAGHCFCPYCDPPGEVHPAGSRDGDWPDPGRAVTSVRWDGLSDEDKAREVRVALDVLLGRPG</sequence>
<dbReference type="EMBL" id="FOAZ01000007">
    <property type="protein sequence ID" value="SEL29188.1"/>
    <property type="molecule type" value="Genomic_DNA"/>
</dbReference>
<protein>
    <submittedName>
        <fullName evidence="1">Uncharacterized protein</fullName>
    </submittedName>
</protein>
<evidence type="ECO:0000313" key="1">
    <source>
        <dbReference type="EMBL" id="SEL29188.1"/>
    </source>
</evidence>
<evidence type="ECO:0000313" key="2">
    <source>
        <dbReference type="Proteomes" id="UP000183015"/>
    </source>
</evidence>
<dbReference type="Proteomes" id="UP000183015">
    <property type="component" value="Unassembled WGS sequence"/>
</dbReference>
<gene>
    <name evidence="1" type="ORF">SAMN05414137_107158</name>
</gene>